<name>A0A1L9V8H5_ASPGL</name>
<evidence type="ECO:0000256" key="1">
    <source>
        <dbReference type="SAM" id="Phobius"/>
    </source>
</evidence>
<dbReference type="VEuPathDB" id="FungiDB:ASPGLDRAFT_887638"/>
<evidence type="ECO:0000313" key="2">
    <source>
        <dbReference type="EMBL" id="OJJ80246.1"/>
    </source>
</evidence>
<evidence type="ECO:0000313" key="3">
    <source>
        <dbReference type="Proteomes" id="UP000184300"/>
    </source>
</evidence>
<reference evidence="3" key="1">
    <citation type="journal article" date="2017" name="Genome Biol.">
        <title>Comparative genomics reveals high biological diversity and specific adaptations in the industrially and medically important fungal genus Aspergillus.</title>
        <authorList>
            <person name="de Vries R.P."/>
            <person name="Riley R."/>
            <person name="Wiebenga A."/>
            <person name="Aguilar-Osorio G."/>
            <person name="Amillis S."/>
            <person name="Uchima C.A."/>
            <person name="Anderluh G."/>
            <person name="Asadollahi M."/>
            <person name="Askin M."/>
            <person name="Barry K."/>
            <person name="Battaglia E."/>
            <person name="Bayram O."/>
            <person name="Benocci T."/>
            <person name="Braus-Stromeyer S.A."/>
            <person name="Caldana C."/>
            <person name="Canovas D."/>
            <person name="Cerqueira G.C."/>
            <person name="Chen F."/>
            <person name="Chen W."/>
            <person name="Choi C."/>
            <person name="Clum A."/>
            <person name="Dos Santos R.A."/>
            <person name="Damasio A.R."/>
            <person name="Diallinas G."/>
            <person name="Emri T."/>
            <person name="Fekete E."/>
            <person name="Flipphi M."/>
            <person name="Freyberg S."/>
            <person name="Gallo A."/>
            <person name="Gournas C."/>
            <person name="Habgood R."/>
            <person name="Hainaut M."/>
            <person name="Harispe M.L."/>
            <person name="Henrissat B."/>
            <person name="Hilden K.S."/>
            <person name="Hope R."/>
            <person name="Hossain A."/>
            <person name="Karabika E."/>
            <person name="Karaffa L."/>
            <person name="Karanyi Z."/>
            <person name="Krasevec N."/>
            <person name="Kuo A."/>
            <person name="Kusch H."/>
            <person name="LaButti K."/>
            <person name="Lagendijk E.L."/>
            <person name="Lapidus A."/>
            <person name="Levasseur A."/>
            <person name="Lindquist E."/>
            <person name="Lipzen A."/>
            <person name="Logrieco A.F."/>
            <person name="MacCabe A."/>
            <person name="Maekelae M.R."/>
            <person name="Malavazi I."/>
            <person name="Melin P."/>
            <person name="Meyer V."/>
            <person name="Mielnichuk N."/>
            <person name="Miskei M."/>
            <person name="Molnar A.P."/>
            <person name="Mule G."/>
            <person name="Ngan C.Y."/>
            <person name="Orejas M."/>
            <person name="Orosz E."/>
            <person name="Ouedraogo J.P."/>
            <person name="Overkamp K.M."/>
            <person name="Park H.-S."/>
            <person name="Perrone G."/>
            <person name="Piumi F."/>
            <person name="Punt P.J."/>
            <person name="Ram A.F."/>
            <person name="Ramon A."/>
            <person name="Rauscher S."/>
            <person name="Record E."/>
            <person name="Riano-Pachon D.M."/>
            <person name="Robert V."/>
            <person name="Roehrig J."/>
            <person name="Ruller R."/>
            <person name="Salamov A."/>
            <person name="Salih N.S."/>
            <person name="Samson R.A."/>
            <person name="Sandor E."/>
            <person name="Sanguinetti M."/>
            <person name="Schuetze T."/>
            <person name="Sepcic K."/>
            <person name="Shelest E."/>
            <person name="Sherlock G."/>
            <person name="Sophianopoulou V."/>
            <person name="Squina F.M."/>
            <person name="Sun H."/>
            <person name="Susca A."/>
            <person name="Todd R.B."/>
            <person name="Tsang A."/>
            <person name="Unkles S.E."/>
            <person name="van de Wiele N."/>
            <person name="van Rossen-Uffink D."/>
            <person name="Oliveira J.V."/>
            <person name="Vesth T.C."/>
            <person name="Visser J."/>
            <person name="Yu J.-H."/>
            <person name="Zhou M."/>
            <person name="Andersen M.R."/>
            <person name="Archer D.B."/>
            <person name="Baker S.E."/>
            <person name="Benoit I."/>
            <person name="Brakhage A.A."/>
            <person name="Braus G.H."/>
            <person name="Fischer R."/>
            <person name="Frisvad J.C."/>
            <person name="Goldman G.H."/>
            <person name="Houbraken J."/>
            <person name="Oakley B."/>
            <person name="Pocsi I."/>
            <person name="Scazzocchio C."/>
            <person name="Seiboth B."/>
            <person name="vanKuyk P.A."/>
            <person name="Wortman J."/>
            <person name="Dyer P.S."/>
            <person name="Grigoriev I.V."/>
        </authorList>
    </citation>
    <scope>NUCLEOTIDE SEQUENCE [LARGE SCALE GENOMIC DNA]</scope>
    <source>
        <strain evidence="3">CBS 516.65</strain>
    </source>
</reference>
<dbReference type="AlphaFoldDB" id="A0A1L9V8H5"/>
<keyword evidence="1" id="KW-1133">Transmembrane helix</keyword>
<dbReference type="Proteomes" id="UP000184300">
    <property type="component" value="Unassembled WGS sequence"/>
</dbReference>
<sequence>MKMKMMTGNHPAGTRKKAMVMQVYLVPRSLLGYCGIVGNRLLMLATSLRICMVGKMFLRQVKLIDYITPTLG</sequence>
<keyword evidence="1" id="KW-0472">Membrane</keyword>
<dbReference type="RefSeq" id="XP_022396944.1">
    <property type="nucleotide sequence ID" value="XM_022550450.1"/>
</dbReference>
<organism evidence="2 3">
    <name type="scientific">Aspergillus glaucus CBS 516.65</name>
    <dbReference type="NCBI Taxonomy" id="1160497"/>
    <lineage>
        <taxon>Eukaryota</taxon>
        <taxon>Fungi</taxon>
        <taxon>Dikarya</taxon>
        <taxon>Ascomycota</taxon>
        <taxon>Pezizomycotina</taxon>
        <taxon>Eurotiomycetes</taxon>
        <taxon>Eurotiomycetidae</taxon>
        <taxon>Eurotiales</taxon>
        <taxon>Aspergillaceae</taxon>
        <taxon>Aspergillus</taxon>
        <taxon>Aspergillus subgen. Aspergillus</taxon>
    </lineage>
</organism>
<dbReference type="EMBL" id="KV878912">
    <property type="protein sequence ID" value="OJJ80246.1"/>
    <property type="molecule type" value="Genomic_DNA"/>
</dbReference>
<feature type="transmembrane region" description="Helical" evidence="1">
    <location>
        <begin position="30"/>
        <end position="52"/>
    </location>
</feature>
<proteinExistence type="predicted"/>
<keyword evidence="3" id="KW-1185">Reference proteome</keyword>
<protein>
    <submittedName>
        <fullName evidence="2">Uncharacterized protein</fullName>
    </submittedName>
</protein>
<accession>A0A1L9V8H5</accession>
<dbReference type="GeneID" id="34466710"/>
<keyword evidence="1" id="KW-0812">Transmembrane</keyword>
<gene>
    <name evidence="2" type="ORF">ASPGLDRAFT_887638</name>
</gene>